<gene>
    <name evidence="1" type="ORF">BD94_3032</name>
</gene>
<proteinExistence type="predicted"/>
<reference evidence="1" key="1">
    <citation type="journal article" date="2013" name="Lancet">
        <title>First case of E anophelis outbreak in an intensive-care unit.</title>
        <authorList>
            <person name="Teo J."/>
            <person name="Tan S.Y."/>
            <person name="Tay M."/>
            <person name="Ding Y."/>
            <person name="Kjelleberg S."/>
            <person name="Givskov M."/>
            <person name="Lin R.T."/>
            <person name="Yang L."/>
        </authorList>
    </citation>
    <scope>NUCLEOTIDE SEQUENCE [LARGE SCALE GENOMIC DNA]</scope>
    <source>
        <strain evidence="1">NUHP1</strain>
    </source>
</reference>
<sequence length="106" mass="12753">MNRPIYRVGKLSKIEFIGKNSSDWLYFKYTIEKKEKEGKVYIKDSEYNYYKNKLGKSYIIGMNNNQIINNFFLTYRVFMDHPVPDSIKEAPPKGWNKFPEWVPKDK</sequence>
<evidence type="ECO:0000313" key="2">
    <source>
        <dbReference type="Proteomes" id="UP000028933"/>
    </source>
</evidence>
<name>A0A077EH87_9FLAO</name>
<organism evidence="1 2">
    <name type="scientific">Elizabethkingia anophelis NUHP1</name>
    <dbReference type="NCBI Taxonomy" id="1338011"/>
    <lineage>
        <taxon>Bacteria</taxon>
        <taxon>Pseudomonadati</taxon>
        <taxon>Bacteroidota</taxon>
        <taxon>Flavobacteriia</taxon>
        <taxon>Flavobacteriales</taxon>
        <taxon>Weeksellaceae</taxon>
        <taxon>Elizabethkingia</taxon>
    </lineage>
</organism>
<reference evidence="1" key="2">
    <citation type="journal article" date="2015" name="Genome Biol. Evol.">
        <title>Complete Genome Sequence and Transcriptomic Analysis of the Novel Pathogen Elizabethkingia anophelis in Response to Oxidative Stress.</title>
        <authorList>
            <person name="Li Y."/>
            <person name="Liu Y."/>
            <person name="Chew S.C."/>
            <person name="Tay M."/>
            <person name="Salido M.M."/>
            <person name="Teo J."/>
            <person name="Lauro F.M."/>
            <person name="Givskov M."/>
            <person name="Yang L."/>
        </authorList>
    </citation>
    <scope>NUCLEOTIDE SEQUENCE</scope>
    <source>
        <strain evidence="1">NUHP1</strain>
    </source>
</reference>
<evidence type="ECO:0000313" key="1">
    <source>
        <dbReference type="EMBL" id="AIL46807.1"/>
    </source>
</evidence>
<accession>A0A077EH87</accession>
<dbReference type="KEGG" id="eao:BD94_3032"/>
<protein>
    <submittedName>
        <fullName evidence="1">Uncharacterized protein</fullName>
    </submittedName>
</protein>
<dbReference type="HOGENOM" id="CLU_2218946_0_0_10"/>
<dbReference type="AlphaFoldDB" id="A0A077EH87"/>
<dbReference type="Proteomes" id="UP000028933">
    <property type="component" value="Chromosome"/>
</dbReference>
<dbReference type="EMBL" id="CP007547">
    <property type="protein sequence ID" value="AIL46807.1"/>
    <property type="molecule type" value="Genomic_DNA"/>
</dbReference>